<keyword evidence="5" id="KW-1185">Reference proteome</keyword>
<feature type="domain" description="EamA" evidence="3">
    <location>
        <begin position="13"/>
        <end position="83"/>
    </location>
</feature>
<accession>A0ABS8HTZ3</accession>
<dbReference type="Pfam" id="PF00892">
    <property type="entry name" value="EamA"/>
    <property type="match status" value="1"/>
</dbReference>
<feature type="transmembrane region" description="Helical" evidence="2">
    <location>
        <begin position="67"/>
        <end position="88"/>
    </location>
</feature>
<comment type="caution">
    <text evidence="4">The sequence shown here is derived from an EMBL/GenBank/DDBJ whole genome shotgun (WGS) entry which is preliminary data.</text>
</comment>
<evidence type="ECO:0000256" key="2">
    <source>
        <dbReference type="SAM" id="Phobius"/>
    </source>
</evidence>
<dbReference type="SUPFAM" id="SSF103481">
    <property type="entry name" value="Multidrug resistance efflux transporter EmrE"/>
    <property type="match status" value="1"/>
</dbReference>
<feature type="transmembrane region" description="Helical" evidence="2">
    <location>
        <begin position="12"/>
        <end position="32"/>
    </location>
</feature>
<dbReference type="InterPro" id="IPR000620">
    <property type="entry name" value="EamA_dom"/>
</dbReference>
<organism evidence="4 5">
    <name type="scientific">Pelosinus baikalensis</name>
    <dbReference type="NCBI Taxonomy" id="2892015"/>
    <lineage>
        <taxon>Bacteria</taxon>
        <taxon>Bacillati</taxon>
        <taxon>Bacillota</taxon>
        <taxon>Negativicutes</taxon>
        <taxon>Selenomonadales</taxon>
        <taxon>Sporomusaceae</taxon>
        <taxon>Pelosinus</taxon>
    </lineage>
</organism>
<dbReference type="Proteomes" id="UP001165492">
    <property type="component" value="Unassembled WGS sequence"/>
</dbReference>
<protein>
    <submittedName>
        <fullName evidence="4">EamA family transporter</fullName>
    </submittedName>
</protein>
<sequence>MGALLSFFYKPAYQILYGGIFSVAIGHTLQIIGQSYTLPSHTATILSMQTVFAAFGGYLLLGELLGLQEILGCIFIIVGMFLATNTCACTEKVCEEFFIFIRGLTPVRLLASHH</sequence>
<gene>
    <name evidence="4" type="ORF">LMF89_09460</name>
</gene>
<dbReference type="EMBL" id="JAJHJB010000010">
    <property type="protein sequence ID" value="MCC5465587.1"/>
    <property type="molecule type" value="Genomic_DNA"/>
</dbReference>
<keyword evidence="2" id="KW-0472">Membrane</keyword>
<evidence type="ECO:0000313" key="5">
    <source>
        <dbReference type="Proteomes" id="UP001165492"/>
    </source>
</evidence>
<evidence type="ECO:0000313" key="4">
    <source>
        <dbReference type="EMBL" id="MCC5465587.1"/>
    </source>
</evidence>
<evidence type="ECO:0000256" key="1">
    <source>
        <dbReference type="ARBA" id="ARBA00007362"/>
    </source>
</evidence>
<dbReference type="InterPro" id="IPR037185">
    <property type="entry name" value="EmrE-like"/>
</dbReference>
<proteinExistence type="inferred from homology"/>
<reference evidence="4" key="1">
    <citation type="submission" date="2021-11" db="EMBL/GenBank/DDBJ databases">
        <title>Description of a new species Pelosinus isolated from the bottom sediments of Lake Baikal.</title>
        <authorList>
            <person name="Zakharyuk A."/>
        </authorList>
    </citation>
    <scope>NUCLEOTIDE SEQUENCE</scope>
    <source>
        <strain evidence="4">Bkl1</strain>
    </source>
</reference>
<evidence type="ECO:0000259" key="3">
    <source>
        <dbReference type="Pfam" id="PF00892"/>
    </source>
</evidence>
<name>A0ABS8HTZ3_9FIRM</name>
<keyword evidence="2" id="KW-1133">Transmembrane helix</keyword>
<comment type="similarity">
    <text evidence="1">Belongs to the EamA transporter family.</text>
</comment>
<keyword evidence="2" id="KW-0812">Transmembrane</keyword>